<dbReference type="EC" id="2.1.1.72" evidence="2"/>
<dbReference type="InterPro" id="IPR012327">
    <property type="entry name" value="MeTrfase_D12"/>
</dbReference>
<reference evidence="7 8" key="2">
    <citation type="submission" date="2010-03" db="EMBL/GenBank/DDBJ databases">
        <authorList>
            <person name="Pajon A."/>
        </authorList>
    </citation>
    <scope>NUCLEOTIDE SEQUENCE [LARGE SCALE GENOMIC DNA]</scope>
    <source>
        <strain evidence="7 8">V10Sc8a</strain>
    </source>
</reference>
<dbReference type="InterPro" id="IPR023095">
    <property type="entry name" value="Ade_MeTrfase_dom_2"/>
</dbReference>
<dbReference type="Gene3D" id="1.10.1020.10">
    <property type="entry name" value="Adenine-specific Methyltransferase, Domain 2"/>
    <property type="match status" value="1"/>
</dbReference>
<comment type="catalytic activity">
    <reaction evidence="6">
        <text>a 2'-deoxyadenosine in DNA + S-adenosyl-L-methionine = an N(6)-methyl-2'-deoxyadenosine in DNA + S-adenosyl-L-homocysteine + H(+)</text>
        <dbReference type="Rhea" id="RHEA:15197"/>
        <dbReference type="Rhea" id="RHEA-COMP:12418"/>
        <dbReference type="Rhea" id="RHEA-COMP:12419"/>
        <dbReference type="ChEBI" id="CHEBI:15378"/>
        <dbReference type="ChEBI" id="CHEBI:57856"/>
        <dbReference type="ChEBI" id="CHEBI:59789"/>
        <dbReference type="ChEBI" id="CHEBI:90615"/>
        <dbReference type="ChEBI" id="CHEBI:90616"/>
        <dbReference type="EC" id="2.1.1.72"/>
    </reaction>
</comment>
<keyword evidence="3 7" id="KW-0489">Methyltransferase</keyword>
<evidence type="ECO:0000313" key="7">
    <source>
        <dbReference type="EMBL" id="CBL34296.1"/>
    </source>
</evidence>
<dbReference type="GO" id="GO:0009007">
    <property type="term" value="F:site-specific DNA-methyltransferase (adenine-specific) activity"/>
    <property type="evidence" value="ECO:0007669"/>
    <property type="project" value="UniProtKB-EC"/>
</dbReference>
<dbReference type="EMBL" id="FP929059">
    <property type="protein sequence ID" value="CBL34296.1"/>
    <property type="molecule type" value="Genomic_DNA"/>
</dbReference>
<dbReference type="Proteomes" id="UP000007050">
    <property type="component" value="Chromosome"/>
</dbReference>
<comment type="similarity">
    <text evidence="1">Belongs to the N(4)/N(6)-methyltransferase family.</text>
</comment>
<dbReference type="Gene3D" id="3.40.50.150">
    <property type="entry name" value="Vaccinia Virus protein VP39"/>
    <property type="match status" value="1"/>
</dbReference>
<reference evidence="7 8" key="1">
    <citation type="submission" date="2010-03" db="EMBL/GenBank/DDBJ databases">
        <title>The genome sequence of Eubacterium siraeum V10Sc8a.</title>
        <authorList>
            <consortium name="metaHIT consortium -- http://www.metahit.eu/"/>
            <person name="Pajon A."/>
            <person name="Turner K."/>
            <person name="Parkhill J."/>
            <person name="Duncan S."/>
            <person name="Flint H."/>
        </authorList>
    </citation>
    <scope>NUCLEOTIDE SEQUENCE [LARGE SCALE GENOMIC DNA]</scope>
    <source>
        <strain evidence="7 8">V10Sc8a</strain>
    </source>
</reference>
<evidence type="ECO:0000256" key="4">
    <source>
        <dbReference type="ARBA" id="ARBA00022679"/>
    </source>
</evidence>
<dbReference type="HOGENOM" id="CLU_063430_1_0_9"/>
<proteinExistence type="inferred from homology"/>
<dbReference type="BioCyc" id="ESIR717961:G136L-1071-MONOMER"/>
<keyword evidence="5" id="KW-0949">S-adenosyl-L-methionine</keyword>
<dbReference type="GO" id="GO:0006298">
    <property type="term" value="P:mismatch repair"/>
    <property type="evidence" value="ECO:0007669"/>
    <property type="project" value="TreeGrafter"/>
</dbReference>
<name>D4MKL3_9FIRM</name>
<dbReference type="InterPro" id="IPR029063">
    <property type="entry name" value="SAM-dependent_MTases_sf"/>
</dbReference>
<evidence type="ECO:0000256" key="2">
    <source>
        <dbReference type="ARBA" id="ARBA00011900"/>
    </source>
</evidence>
<evidence type="ECO:0000256" key="6">
    <source>
        <dbReference type="ARBA" id="ARBA00047942"/>
    </source>
</evidence>
<accession>D4MKL3</accession>
<dbReference type="AlphaFoldDB" id="D4MKL3"/>
<evidence type="ECO:0000256" key="5">
    <source>
        <dbReference type="ARBA" id="ARBA00022691"/>
    </source>
</evidence>
<dbReference type="GO" id="GO:0032259">
    <property type="term" value="P:methylation"/>
    <property type="evidence" value="ECO:0007669"/>
    <property type="project" value="UniProtKB-KW"/>
</dbReference>
<dbReference type="GO" id="GO:0043565">
    <property type="term" value="F:sequence-specific DNA binding"/>
    <property type="evidence" value="ECO:0007669"/>
    <property type="project" value="TreeGrafter"/>
</dbReference>
<dbReference type="PANTHER" id="PTHR30481">
    <property type="entry name" value="DNA ADENINE METHYLASE"/>
    <property type="match status" value="1"/>
</dbReference>
<dbReference type="GO" id="GO:1904047">
    <property type="term" value="F:S-adenosyl-L-methionine binding"/>
    <property type="evidence" value="ECO:0007669"/>
    <property type="project" value="TreeGrafter"/>
</dbReference>
<evidence type="ECO:0000313" key="8">
    <source>
        <dbReference type="Proteomes" id="UP000007050"/>
    </source>
</evidence>
<dbReference type="PATRIC" id="fig|717961.3.peg.1389"/>
<sequence length="251" mass="29383">MFYEKYIEVFGGGGWILFAKPPGNDHEVFNDANSNISNLFYCVREHSSELIEKLRYVLNCREDFDRIKHIISQKAEIGDVQRAANFYQLIRYSYASSCDSFGGKPHSMWGNFPLIEQASRRLQKVVIENKDFEKLINSQDSEVSFFYCDPPYYSTEGYYQNVGFTTADHERLRNALTAIKGKFLVSYNDCPEIRELYKGYKMYSYERLNNIRQRFDGGSMFGELLIANYDLNERLNSDQQISLYDLEDQLC</sequence>
<dbReference type="KEGG" id="esr:ES1_13040"/>
<evidence type="ECO:0000256" key="3">
    <source>
        <dbReference type="ARBA" id="ARBA00022603"/>
    </source>
</evidence>
<gene>
    <name evidence="7" type="ORF">ES1_13040</name>
</gene>
<dbReference type="REBASE" id="32100">
    <property type="entry name" value="M.EsiVORF13040P"/>
</dbReference>
<protein>
    <recommendedName>
        <fullName evidence="2">site-specific DNA-methyltransferase (adenine-specific)</fullName>
        <ecNumber evidence="2">2.1.1.72</ecNumber>
    </recommendedName>
</protein>
<dbReference type="SUPFAM" id="SSF53335">
    <property type="entry name" value="S-adenosyl-L-methionine-dependent methyltransferases"/>
    <property type="match status" value="1"/>
</dbReference>
<evidence type="ECO:0000256" key="1">
    <source>
        <dbReference type="ARBA" id="ARBA00006594"/>
    </source>
</evidence>
<keyword evidence="4 7" id="KW-0808">Transferase</keyword>
<organism evidence="7 8">
    <name type="scientific">[Eubacterium] siraeum V10Sc8a</name>
    <dbReference type="NCBI Taxonomy" id="717961"/>
    <lineage>
        <taxon>Bacteria</taxon>
        <taxon>Bacillati</taxon>
        <taxon>Bacillota</taxon>
        <taxon>Clostridia</taxon>
        <taxon>Eubacteriales</taxon>
        <taxon>Oscillospiraceae</taxon>
        <taxon>Oscillospiraceae incertae sedis</taxon>
    </lineage>
</organism>
<dbReference type="Pfam" id="PF02086">
    <property type="entry name" value="MethyltransfD12"/>
    <property type="match status" value="1"/>
</dbReference>
<dbReference type="PRINTS" id="PR00505">
    <property type="entry name" value="D12N6MTFRASE"/>
</dbReference>
<dbReference type="GO" id="GO:0009307">
    <property type="term" value="P:DNA restriction-modification system"/>
    <property type="evidence" value="ECO:0007669"/>
    <property type="project" value="InterPro"/>
</dbReference>